<organism evidence="1 2">
    <name type="scientific">Candidatus Magnetobacterium bavaricum</name>
    <dbReference type="NCBI Taxonomy" id="29290"/>
    <lineage>
        <taxon>Bacteria</taxon>
        <taxon>Pseudomonadati</taxon>
        <taxon>Nitrospirota</taxon>
        <taxon>Thermodesulfovibrionia</taxon>
        <taxon>Thermodesulfovibrionales</taxon>
        <taxon>Candidatus Magnetobacteriaceae</taxon>
        <taxon>Candidatus Magnetobacterium</taxon>
    </lineage>
</organism>
<name>A0A0F3GNS1_9BACT</name>
<accession>A0A0F3GNS1</accession>
<comment type="caution">
    <text evidence="1">The sequence shown here is derived from an EMBL/GenBank/DDBJ whole genome shotgun (WGS) entry which is preliminary data.</text>
</comment>
<protein>
    <submittedName>
        <fullName evidence="1">Uncharacterized protein</fullName>
    </submittedName>
</protein>
<dbReference type="Proteomes" id="UP000033423">
    <property type="component" value="Unassembled WGS sequence"/>
</dbReference>
<dbReference type="EMBL" id="LACI01001887">
    <property type="protein sequence ID" value="KJU83457.1"/>
    <property type="molecule type" value="Genomic_DNA"/>
</dbReference>
<keyword evidence="2" id="KW-1185">Reference proteome</keyword>
<evidence type="ECO:0000313" key="1">
    <source>
        <dbReference type="EMBL" id="KJU83457.1"/>
    </source>
</evidence>
<gene>
    <name evidence="1" type="ORF">MBAV_004349</name>
</gene>
<reference evidence="1 2" key="1">
    <citation type="submission" date="2015-02" db="EMBL/GenBank/DDBJ databases">
        <title>Single-cell genomics of uncultivated deep-branching MTB reveals a conserved set of magnetosome genes.</title>
        <authorList>
            <person name="Kolinko S."/>
            <person name="Richter M."/>
            <person name="Glockner F.O."/>
            <person name="Brachmann A."/>
            <person name="Schuler D."/>
        </authorList>
    </citation>
    <scope>NUCLEOTIDE SEQUENCE [LARGE SCALE GENOMIC DNA]</scope>
    <source>
        <strain evidence="1">TM-1</strain>
    </source>
</reference>
<sequence>MTVSRDVCEAVYGYRSQVRRMPRARASAMTETSSSILCQLRLPAVFRCDR</sequence>
<dbReference type="AlphaFoldDB" id="A0A0F3GNS1"/>
<evidence type="ECO:0000313" key="2">
    <source>
        <dbReference type="Proteomes" id="UP000033423"/>
    </source>
</evidence>
<proteinExistence type="predicted"/>